<proteinExistence type="predicted"/>
<sequence length="386" mass="44401">MKKLKLCLFVLIVVSGLFYFLNLYSVNPQTDLILKDVLPNDAIRSQLNFSFTQEFANLESTAWQVTAGELKISKPMNQQEAFYKQNPFYPYSNIVHPYSISGFEDFTTSKVLSVNFKIRLDEAAANTQRIYAYPKIIKGQLFKEIAIDLTVPIPEKQFVCIADIKAGQAIPETFEDCSVSPEFAGVINTLQDDISIIHATINQTRYWSLSNTKGMTGENHLYQSPVGRFDQPTILASWDNREKQVLSLVTTPDRILLICEDRIDEYDVQGTLINSYAYQALTDTVVTQWTENQLLLSYYNQFDELQTVQSFDLPTQTLYTYELGAYAKENWNNFFAYKNGCVYLLRNNQDSIQIEVYDGYEKIYEGVIEGQTFNNKGMTFAHCEWR</sequence>
<dbReference type="Proteomes" id="UP000247612">
    <property type="component" value="Unassembled WGS sequence"/>
</dbReference>
<dbReference type="RefSeq" id="WP_022938976.1">
    <property type="nucleotide sequence ID" value="NZ_CABKRQ010000007.1"/>
</dbReference>
<reference evidence="1 2" key="1">
    <citation type="submission" date="2018-05" db="EMBL/GenBank/DDBJ databases">
        <title>Genomic Encyclopedia of Type Strains, Phase IV (KMG-IV): sequencing the most valuable type-strain genomes for metagenomic binning, comparative biology and taxonomic classification.</title>
        <authorList>
            <person name="Goeker M."/>
        </authorList>
    </citation>
    <scope>NUCLEOTIDE SEQUENCE [LARGE SCALE GENOMIC DNA]</scope>
    <source>
        <strain evidence="1 2">JC118</strain>
    </source>
</reference>
<dbReference type="EMBL" id="QJKH01000009">
    <property type="protein sequence ID" value="PXX77780.1"/>
    <property type="molecule type" value="Genomic_DNA"/>
</dbReference>
<evidence type="ECO:0000313" key="1">
    <source>
        <dbReference type="EMBL" id="PXX77780.1"/>
    </source>
</evidence>
<keyword evidence="2" id="KW-1185">Reference proteome</keyword>
<organism evidence="1 2">
    <name type="scientific">Dielma fastidiosa</name>
    <dbReference type="NCBI Taxonomy" id="1034346"/>
    <lineage>
        <taxon>Bacteria</taxon>
        <taxon>Bacillati</taxon>
        <taxon>Bacillota</taxon>
        <taxon>Erysipelotrichia</taxon>
        <taxon>Erysipelotrichales</taxon>
        <taxon>Erysipelotrichaceae</taxon>
        <taxon>Dielma</taxon>
    </lineage>
</organism>
<dbReference type="STRING" id="1034346.GCA_000313565_02692"/>
<name>A0A318KK04_9FIRM</name>
<evidence type="ECO:0000313" key="2">
    <source>
        <dbReference type="Proteomes" id="UP000247612"/>
    </source>
</evidence>
<accession>A0A318KK04</accession>
<dbReference type="AlphaFoldDB" id="A0A318KK04"/>
<comment type="caution">
    <text evidence="1">The sequence shown here is derived from an EMBL/GenBank/DDBJ whole genome shotgun (WGS) entry which is preliminary data.</text>
</comment>
<gene>
    <name evidence="1" type="ORF">DES51_10931</name>
</gene>
<protein>
    <submittedName>
        <fullName evidence="1">Uncharacterized protein</fullName>
    </submittedName>
</protein>